<sequence>MNLQIINEVLEEFYKLCEIPHQPKNEKQLSDMLKNYLTDFSQNIVQDDLGNIWADIPASEGFEHMLCVALQAHIDMVYAIGENSDKTGKVFTKIENGYLTTGGTSSLGADCGAGVAVIFWLLKNIKHCPLRVILTVQEEIGLIGASKISSESVENINYLINLDGFSANRLIIGAAGGMREHFSRPLELVNSPAGKSYEITISGLSGGHSGFDIDKNRGNAVLILGEILRKLQTKTPFAVACFNGGEAFNAIPYTASAKIITAISAKNALEDISNEILTRYKQTDSSAKVNITECETPEKVWSGELLNSVLTVLGGFANGVYQMHEELKNTVSDSSNLGRIYEQDGELCVDAMIRYMDESACQALHQSHILVCSMCGFMSVVRTHYPAWKPKTDGTMLNKITELYKAEHNSLPEILAQHVGLEPSYFTKHNKNLECVCMGMDIYDCHAPSERLKLDSIPPFVRILSAFLQNP</sequence>
<organism evidence="2 3">
    <name type="scientific">Candidatus Butyricicoccus avistercoris</name>
    <dbReference type="NCBI Taxonomy" id="2838518"/>
    <lineage>
        <taxon>Bacteria</taxon>
        <taxon>Bacillati</taxon>
        <taxon>Bacillota</taxon>
        <taxon>Clostridia</taxon>
        <taxon>Eubacteriales</taxon>
        <taxon>Butyricicoccaceae</taxon>
        <taxon>Butyricicoccus</taxon>
    </lineage>
</organism>
<dbReference type="Pfam" id="PF01546">
    <property type="entry name" value="Peptidase_M20"/>
    <property type="match status" value="1"/>
</dbReference>
<dbReference type="GO" id="GO:0070573">
    <property type="term" value="F:metallodipeptidase activity"/>
    <property type="evidence" value="ECO:0007669"/>
    <property type="project" value="TreeGrafter"/>
</dbReference>
<dbReference type="EMBL" id="DXIE01000003">
    <property type="protein sequence ID" value="HIV61256.1"/>
    <property type="molecule type" value="Genomic_DNA"/>
</dbReference>
<evidence type="ECO:0000259" key="1">
    <source>
        <dbReference type="Pfam" id="PF07687"/>
    </source>
</evidence>
<dbReference type="Gene3D" id="3.40.630.10">
    <property type="entry name" value="Zn peptidases"/>
    <property type="match status" value="2"/>
</dbReference>
<dbReference type="GO" id="GO:0006508">
    <property type="term" value="P:proteolysis"/>
    <property type="evidence" value="ECO:0007669"/>
    <property type="project" value="InterPro"/>
</dbReference>
<dbReference type="Pfam" id="PF07687">
    <property type="entry name" value="M20_dimer"/>
    <property type="match status" value="1"/>
</dbReference>
<gene>
    <name evidence="2" type="ORF">H9746_00150</name>
</gene>
<dbReference type="PANTHER" id="PTHR43501">
    <property type="entry name" value="CYTOSOL NON-SPECIFIC DIPEPTIDASE"/>
    <property type="match status" value="1"/>
</dbReference>
<accession>A0A9D1PHL5</accession>
<name>A0A9D1PHL5_9FIRM</name>
<dbReference type="InterPro" id="IPR011650">
    <property type="entry name" value="Peptidase_M20_dimer"/>
</dbReference>
<reference evidence="2" key="1">
    <citation type="journal article" date="2021" name="PeerJ">
        <title>Extensive microbial diversity within the chicken gut microbiome revealed by metagenomics and culture.</title>
        <authorList>
            <person name="Gilroy R."/>
            <person name="Ravi A."/>
            <person name="Getino M."/>
            <person name="Pursley I."/>
            <person name="Horton D.L."/>
            <person name="Alikhan N.F."/>
            <person name="Baker D."/>
            <person name="Gharbi K."/>
            <person name="Hall N."/>
            <person name="Watson M."/>
            <person name="Adriaenssens E.M."/>
            <person name="Foster-Nyarko E."/>
            <person name="Jarju S."/>
            <person name="Secka A."/>
            <person name="Antonio M."/>
            <person name="Oren A."/>
            <person name="Chaudhuri R.R."/>
            <person name="La Ragione R."/>
            <person name="Hildebrand F."/>
            <person name="Pallen M.J."/>
        </authorList>
    </citation>
    <scope>NUCLEOTIDE SEQUENCE</scope>
    <source>
        <strain evidence="2">CHK193-4272</strain>
    </source>
</reference>
<dbReference type="AlphaFoldDB" id="A0A9D1PHL5"/>
<dbReference type="InterPro" id="IPR001160">
    <property type="entry name" value="Peptidase_M20C"/>
</dbReference>
<reference evidence="2" key="2">
    <citation type="submission" date="2021-04" db="EMBL/GenBank/DDBJ databases">
        <authorList>
            <person name="Gilroy R."/>
        </authorList>
    </citation>
    <scope>NUCLEOTIDE SEQUENCE</scope>
    <source>
        <strain evidence="2">CHK193-4272</strain>
    </source>
</reference>
<dbReference type="GO" id="GO:0005829">
    <property type="term" value="C:cytosol"/>
    <property type="evidence" value="ECO:0007669"/>
    <property type="project" value="TreeGrafter"/>
</dbReference>
<dbReference type="PRINTS" id="PR00934">
    <property type="entry name" value="XHISDIPTASE"/>
</dbReference>
<dbReference type="SUPFAM" id="SSF53187">
    <property type="entry name" value="Zn-dependent exopeptidases"/>
    <property type="match status" value="1"/>
</dbReference>
<protein>
    <submittedName>
        <fullName evidence="2">M20/M25/M40 family metallo-hydrolase</fullName>
    </submittedName>
</protein>
<evidence type="ECO:0000313" key="2">
    <source>
        <dbReference type="EMBL" id="HIV61256.1"/>
    </source>
</evidence>
<dbReference type="Proteomes" id="UP000886808">
    <property type="component" value="Unassembled WGS sequence"/>
</dbReference>
<evidence type="ECO:0000313" key="3">
    <source>
        <dbReference type="Proteomes" id="UP000886808"/>
    </source>
</evidence>
<comment type="caution">
    <text evidence="2">The sequence shown here is derived from an EMBL/GenBank/DDBJ whole genome shotgun (WGS) entry which is preliminary data.</text>
</comment>
<dbReference type="InterPro" id="IPR002933">
    <property type="entry name" value="Peptidase_M20"/>
</dbReference>
<dbReference type="PIRSF" id="PIRSF016599">
    <property type="entry name" value="Xaa-His_dipept"/>
    <property type="match status" value="1"/>
</dbReference>
<dbReference type="PANTHER" id="PTHR43501:SF1">
    <property type="entry name" value="CYTOSOL NON-SPECIFIC DIPEPTIDASE"/>
    <property type="match status" value="1"/>
</dbReference>
<feature type="domain" description="Peptidase M20 dimerisation" evidence="1">
    <location>
        <begin position="201"/>
        <end position="282"/>
    </location>
</feature>
<proteinExistence type="predicted"/>